<dbReference type="Gene3D" id="3.30.450.20">
    <property type="entry name" value="PAS domain"/>
    <property type="match status" value="3"/>
</dbReference>
<dbReference type="SUPFAM" id="SSF46689">
    <property type="entry name" value="Homeodomain-like"/>
    <property type="match status" value="1"/>
</dbReference>
<dbReference type="Gene3D" id="1.10.10.60">
    <property type="entry name" value="Homeodomain-like"/>
    <property type="match status" value="1"/>
</dbReference>
<dbReference type="CDD" id="cd00130">
    <property type="entry name" value="PAS"/>
    <property type="match status" value="1"/>
</dbReference>
<dbReference type="InterPro" id="IPR002197">
    <property type="entry name" value="HTH_Fis"/>
</dbReference>
<organism evidence="2 3">
    <name type="scientific">Sphingomonas psychrolutea</name>
    <dbReference type="NCBI Taxonomy" id="1259676"/>
    <lineage>
        <taxon>Bacteria</taxon>
        <taxon>Pseudomonadati</taxon>
        <taxon>Pseudomonadota</taxon>
        <taxon>Alphaproteobacteria</taxon>
        <taxon>Sphingomonadales</taxon>
        <taxon>Sphingomonadaceae</taxon>
        <taxon>Sphingomonas</taxon>
    </lineage>
</organism>
<evidence type="ECO:0000313" key="3">
    <source>
        <dbReference type="Proteomes" id="UP000618591"/>
    </source>
</evidence>
<dbReference type="PROSITE" id="PS50112">
    <property type="entry name" value="PAS"/>
    <property type="match status" value="1"/>
</dbReference>
<dbReference type="SUPFAM" id="SSF55785">
    <property type="entry name" value="PYP-like sensor domain (PAS domain)"/>
    <property type="match status" value="2"/>
</dbReference>
<sequence>MNVSLMNDRPTFAAPNAFSNPEVLSGALSPQVAVALLASVGDIALVIDRGGVIRDVAISNNDLMTQGFATWVGRRWDEIVNAESKPKITDLLAECGGTAPARWRQVNHPTASGDVPIRYLVMKVGQDGSAIAIGRDMRAAAAMQQRLLQTQQSLERDYIKLRQVEARYRMLFDLGTEPVLIVDAATRRIREINPAALRLMGVKEGALADRPVGEIVDPADRDGFIAHLGAASASDDLPPVAVHLADGHGAVEISARLFRQGRAALLLVRLLAAEPEVAADAYQATVGNVIEHMPDAFVLVDSALHILVANAAFVELSGAPSIDRVTGEPLATWLGRPGIDLELILGQLREHGSVRNVATILRGTNGGQEEIEVSGVLAPHGDSECYGFTIRNVGRRLRGSPSVERDLPRSVEQLTELVGRMSLKDIVRESTDLIERLCIEAALVYTSDNRASAAEILGVSRQSLYSKLHRHGLGNLVSGDN</sequence>
<dbReference type="Pfam" id="PF02954">
    <property type="entry name" value="HTH_8"/>
    <property type="match status" value="1"/>
</dbReference>
<protein>
    <submittedName>
        <fullName evidence="2">Transcriptional regulator PpsR</fullName>
    </submittedName>
</protein>
<dbReference type="InterPro" id="IPR000014">
    <property type="entry name" value="PAS"/>
</dbReference>
<keyword evidence="3" id="KW-1185">Reference proteome</keyword>
<dbReference type="InterPro" id="IPR035965">
    <property type="entry name" value="PAS-like_dom_sf"/>
</dbReference>
<accession>A0ABQ1GLL4</accession>
<dbReference type="EMBL" id="BMDW01000007">
    <property type="protein sequence ID" value="GGA46015.1"/>
    <property type="molecule type" value="Genomic_DNA"/>
</dbReference>
<evidence type="ECO:0000259" key="1">
    <source>
        <dbReference type="PROSITE" id="PS50112"/>
    </source>
</evidence>
<dbReference type="SMART" id="SM00091">
    <property type="entry name" value="PAS"/>
    <property type="match status" value="2"/>
</dbReference>
<dbReference type="Proteomes" id="UP000618591">
    <property type="component" value="Unassembled WGS sequence"/>
</dbReference>
<dbReference type="Pfam" id="PF13188">
    <property type="entry name" value="PAS_8"/>
    <property type="match status" value="2"/>
</dbReference>
<dbReference type="InterPro" id="IPR011785">
    <property type="entry name" value="Tscrpt_reg_PpsR-CrtJ"/>
</dbReference>
<comment type="caution">
    <text evidence="2">The sequence shown here is derived from an EMBL/GenBank/DDBJ whole genome shotgun (WGS) entry which is preliminary data.</text>
</comment>
<feature type="domain" description="PAS" evidence="1">
    <location>
        <begin position="164"/>
        <end position="222"/>
    </location>
</feature>
<dbReference type="Gene3D" id="1.20.5.430">
    <property type="match status" value="1"/>
</dbReference>
<gene>
    <name evidence="2" type="ORF">GCM10011395_15320</name>
</gene>
<dbReference type="InterPro" id="IPR009057">
    <property type="entry name" value="Homeodomain-like_sf"/>
</dbReference>
<proteinExistence type="predicted"/>
<dbReference type="PRINTS" id="PR01590">
    <property type="entry name" value="HTHFIS"/>
</dbReference>
<dbReference type="RefSeq" id="WP_229732913.1">
    <property type="nucleotide sequence ID" value="NZ_BMDW01000007.1"/>
</dbReference>
<dbReference type="NCBIfam" id="TIGR02040">
    <property type="entry name" value="PpsR-CrtJ"/>
    <property type="match status" value="1"/>
</dbReference>
<name>A0ABQ1GLL4_9SPHN</name>
<evidence type="ECO:0000313" key="2">
    <source>
        <dbReference type="EMBL" id="GGA46015.1"/>
    </source>
</evidence>
<reference evidence="3" key="1">
    <citation type="journal article" date="2019" name="Int. J. Syst. Evol. Microbiol.">
        <title>The Global Catalogue of Microorganisms (GCM) 10K type strain sequencing project: providing services to taxonomists for standard genome sequencing and annotation.</title>
        <authorList>
            <consortium name="The Broad Institute Genomics Platform"/>
            <consortium name="The Broad Institute Genome Sequencing Center for Infectious Disease"/>
            <person name="Wu L."/>
            <person name="Ma J."/>
        </authorList>
    </citation>
    <scope>NUCLEOTIDE SEQUENCE [LARGE SCALE GENOMIC DNA]</scope>
    <source>
        <strain evidence="3">CGMCC 1.10106</strain>
    </source>
</reference>